<keyword evidence="2" id="KW-1185">Reference proteome</keyword>
<dbReference type="AlphaFoldDB" id="A0A1C3EB48"/>
<dbReference type="EMBL" id="LYBM01000053">
    <property type="protein sequence ID" value="ODA30476.1"/>
    <property type="molecule type" value="Genomic_DNA"/>
</dbReference>
<sequence>MARLILVCGPVGAGKTTYSMSLCAEIKAVKFSIDPWMQALFAKDMDSLDFSWIMERVNRCHEQIWEVCEQILSLDGSVVLDLGFTTRVQRDVFVNKSRALNIEAEIHYLDVPTETRRQRVANRNVEKDPKVYSFDVTDMMFNFMEPKFEVPDASELANGRKVIV</sequence>
<evidence type="ECO:0000313" key="2">
    <source>
        <dbReference type="Proteomes" id="UP000094936"/>
    </source>
</evidence>
<dbReference type="Gene3D" id="3.40.50.300">
    <property type="entry name" value="P-loop containing nucleotide triphosphate hydrolases"/>
    <property type="match status" value="1"/>
</dbReference>
<organism evidence="1 2">
    <name type="scientific">Veronia pacifica</name>
    <dbReference type="NCBI Taxonomy" id="1080227"/>
    <lineage>
        <taxon>Bacteria</taxon>
        <taxon>Pseudomonadati</taxon>
        <taxon>Pseudomonadota</taxon>
        <taxon>Gammaproteobacteria</taxon>
        <taxon>Vibrionales</taxon>
        <taxon>Vibrionaceae</taxon>
        <taxon>Veronia</taxon>
    </lineage>
</organism>
<accession>A0A1C3EB48</accession>
<evidence type="ECO:0000313" key="1">
    <source>
        <dbReference type="EMBL" id="ODA30476.1"/>
    </source>
</evidence>
<dbReference type="OrthoDB" id="531205at2"/>
<dbReference type="SUPFAM" id="SSF52540">
    <property type="entry name" value="P-loop containing nucleoside triphosphate hydrolases"/>
    <property type="match status" value="1"/>
</dbReference>
<protein>
    <recommendedName>
        <fullName evidence="3">ATP-binding protein</fullName>
    </recommendedName>
</protein>
<evidence type="ECO:0008006" key="3">
    <source>
        <dbReference type="Google" id="ProtNLM"/>
    </source>
</evidence>
<dbReference type="Proteomes" id="UP000094936">
    <property type="component" value="Unassembled WGS sequence"/>
</dbReference>
<dbReference type="STRING" id="1080227.A8L45_20280"/>
<reference evidence="1 2" key="1">
    <citation type="submission" date="2016-05" db="EMBL/GenBank/DDBJ databases">
        <title>Genomic Taxonomy of the Vibrionaceae.</title>
        <authorList>
            <person name="Gomez-Gil B."/>
            <person name="Enciso-Ibarra J."/>
        </authorList>
    </citation>
    <scope>NUCLEOTIDE SEQUENCE [LARGE SCALE GENOMIC DNA]</scope>
    <source>
        <strain evidence="1 2">CAIM 1920</strain>
    </source>
</reference>
<comment type="caution">
    <text evidence="1">The sequence shown here is derived from an EMBL/GenBank/DDBJ whole genome shotgun (WGS) entry which is preliminary data.</text>
</comment>
<gene>
    <name evidence="1" type="ORF">A8L45_20280</name>
</gene>
<dbReference type="InterPro" id="IPR027417">
    <property type="entry name" value="P-loop_NTPase"/>
</dbReference>
<proteinExistence type="predicted"/>
<name>A0A1C3EB48_9GAMM</name>
<dbReference type="RefSeq" id="WP_068905182.1">
    <property type="nucleotide sequence ID" value="NZ_JBHUIF010000009.1"/>
</dbReference>
<dbReference type="Pfam" id="PF13671">
    <property type="entry name" value="AAA_33"/>
    <property type="match status" value="1"/>
</dbReference>